<dbReference type="PANTHER" id="PTHR13593">
    <property type="match status" value="1"/>
</dbReference>
<evidence type="ECO:0000313" key="1">
    <source>
        <dbReference type="EMBL" id="KAH0566192.1"/>
    </source>
</evidence>
<dbReference type="InterPro" id="IPR051057">
    <property type="entry name" value="PI-PLC_domain"/>
</dbReference>
<comment type="caution">
    <text evidence="1">The sequence shown here is derived from an EMBL/GenBank/DDBJ whole genome shotgun (WGS) entry which is preliminary data.</text>
</comment>
<evidence type="ECO:0000313" key="2">
    <source>
        <dbReference type="Proteomes" id="UP000750711"/>
    </source>
</evidence>
<evidence type="ECO:0008006" key="3">
    <source>
        <dbReference type="Google" id="ProtNLM"/>
    </source>
</evidence>
<protein>
    <recommendedName>
        <fullName evidence="3">PLC-like phosphodiesterase</fullName>
    </recommendedName>
</protein>
<dbReference type="Gene3D" id="3.20.20.190">
    <property type="entry name" value="Phosphatidylinositol (PI) phosphodiesterase"/>
    <property type="match status" value="1"/>
</dbReference>
<dbReference type="InterPro" id="IPR017946">
    <property type="entry name" value="PLC-like_Pdiesterase_TIM-brl"/>
</dbReference>
<dbReference type="GO" id="GO:0008081">
    <property type="term" value="F:phosphoric diester hydrolase activity"/>
    <property type="evidence" value="ECO:0007669"/>
    <property type="project" value="InterPro"/>
</dbReference>
<dbReference type="PANTHER" id="PTHR13593:SF140">
    <property type="entry name" value="PLC-LIKE PHOSPHODIESTERASE"/>
    <property type="match status" value="1"/>
</dbReference>
<dbReference type="EMBL" id="JAGHQM010000026">
    <property type="protein sequence ID" value="KAH0566192.1"/>
    <property type="molecule type" value="Genomic_DNA"/>
</dbReference>
<dbReference type="AlphaFoldDB" id="A0A9P8RU01"/>
<reference evidence="1" key="1">
    <citation type="submission" date="2021-03" db="EMBL/GenBank/DDBJ databases">
        <title>Comparative genomics and phylogenomic investigation of the class Geoglossomycetes provide insights into ecological specialization and systematics.</title>
        <authorList>
            <person name="Melie T."/>
            <person name="Pirro S."/>
            <person name="Miller A.N."/>
            <person name="Quandt A."/>
        </authorList>
    </citation>
    <scope>NUCLEOTIDE SEQUENCE</scope>
    <source>
        <strain evidence="1">CAQ_001_2017</strain>
    </source>
</reference>
<dbReference type="SUPFAM" id="SSF51695">
    <property type="entry name" value="PLC-like phosphodiesterases"/>
    <property type="match status" value="1"/>
</dbReference>
<dbReference type="GO" id="GO:0006629">
    <property type="term" value="P:lipid metabolic process"/>
    <property type="evidence" value="ECO:0007669"/>
    <property type="project" value="InterPro"/>
</dbReference>
<name>A0A9P8RU01_9PEZI</name>
<sequence length="218" mass="24087">MFNEQPNMFSDQRQNVTKQLDDGIRVLQGQVHKRKKDLHFCHTSCNFLDAGPIADYFSDVADWVNLHPNDVVSIILVNFENVSPSSYVDSLEASGLSSLAYVPPKYPMALGDWPTLGEMIDSDSEAAEIMYVANHNLNALVKVPYSSEPILFPSWPDLSDTNALEGFGSLGTAVTTCIELWQRPPNFLLVDFYDVGSGSVFEVAAMANNVTYYGSCSD</sequence>
<organism evidence="1 2">
    <name type="scientific">Trichoglossum hirsutum</name>
    <dbReference type="NCBI Taxonomy" id="265104"/>
    <lineage>
        <taxon>Eukaryota</taxon>
        <taxon>Fungi</taxon>
        <taxon>Dikarya</taxon>
        <taxon>Ascomycota</taxon>
        <taxon>Pezizomycotina</taxon>
        <taxon>Geoglossomycetes</taxon>
        <taxon>Geoglossales</taxon>
        <taxon>Geoglossaceae</taxon>
        <taxon>Trichoglossum</taxon>
    </lineage>
</organism>
<accession>A0A9P8RU01</accession>
<dbReference type="Proteomes" id="UP000750711">
    <property type="component" value="Unassembled WGS sequence"/>
</dbReference>
<dbReference type="Pfam" id="PF26146">
    <property type="entry name" value="PI-PLC_X"/>
    <property type="match status" value="1"/>
</dbReference>
<gene>
    <name evidence="1" type="ORF">GP486_000406</name>
</gene>
<proteinExistence type="predicted"/>
<keyword evidence="2" id="KW-1185">Reference proteome</keyword>